<dbReference type="EC" id="1.5.5.2" evidence="2 5"/>
<keyword evidence="3 5" id="KW-0560">Oxidoreductase</keyword>
<dbReference type="Proteomes" id="UP000826271">
    <property type="component" value="Unassembled WGS sequence"/>
</dbReference>
<comment type="function">
    <text evidence="5">Converts proline to delta-1-pyrroline-5-carboxylate.</text>
</comment>
<organism evidence="7 8">
    <name type="scientific">Buddleja alternifolia</name>
    <dbReference type="NCBI Taxonomy" id="168488"/>
    <lineage>
        <taxon>Eukaryota</taxon>
        <taxon>Viridiplantae</taxon>
        <taxon>Streptophyta</taxon>
        <taxon>Embryophyta</taxon>
        <taxon>Tracheophyta</taxon>
        <taxon>Spermatophyta</taxon>
        <taxon>Magnoliopsida</taxon>
        <taxon>eudicotyledons</taxon>
        <taxon>Gunneridae</taxon>
        <taxon>Pentapetalae</taxon>
        <taxon>asterids</taxon>
        <taxon>lamiids</taxon>
        <taxon>Lamiales</taxon>
        <taxon>Scrophulariaceae</taxon>
        <taxon>Buddlejeae</taxon>
        <taxon>Buddleja</taxon>
    </lineage>
</organism>
<keyword evidence="8" id="KW-1185">Reference proteome</keyword>
<dbReference type="EMBL" id="WHWC01000016">
    <property type="protein sequence ID" value="KAG8366999.1"/>
    <property type="molecule type" value="Genomic_DNA"/>
</dbReference>
<evidence type="ECO:0000313" key="8">
    <source>
        <dbReference type="Proteomes" id="UP000826271"/>
    </source>
</evidence>
<feature type="domain" description="Proline dehydrogenase" evidence="6">
    <location>
        <begin position="135"/>
        <end position="441"/>
    </location>
</feature>
<keyword evidence="5" id="KW-0285">Flavoprotein</keyword>
<comment type="similarity">
    <text evidence="1 5">Belongs to the proline oxidase family.</text>
</comment>
<dbReference type="InterPro" id="IPR002872">
    <property type="entry name" value="Proline_DH_dom"/>
</dbReference>
<dbReference type="PANTHER" id="PTHR13914">
    <property type="entry name" value="PROLINE OXIDASE"/>
    <property type="match status" value="1"/>
</dbReference>
<dbReference type="GO" id="GO:0004657">
    <property type="term" value="F:proline dehydrogenase activity"/>
    <property type="evidence" value="ECO:0007669"/>
    <property type="project" value="UniProtKB-EC"/>
</dbReference>
<dbReference type="GO" id="GO:0010133">
    <property type="term" value="P:L-proline catabolic process to L-glutamate"/>
    <property type="evidence" value="ECO:0007669"/>
    <property type="project" value="TreeGrafter"/>
</dbReference>
<dbReference type="Pfam" id="PF01619">
    <property type="entry name" value="Pro_dh"/>
    <property type="match status" value="1"/>
</dbReference>
<proteinExistence type="inferred from homology"/>
<comment type="caution">
    <text evidence="7">The sequence shown here is derived from an EMBL/GenBank/DDBJ whole genome shotgun (WGS) entry which is preliminary data.</text>
</comment>
<evidence type="ECO:0000313" key="7">
    <source>
        <dbReference type="EMBL" id="KAG8366999.1"/>
    </source>
</evidence>
<evidence type="ECO:0000259" key="6">
    <source>
        <dbReference type="Pfam" id="PF01619"/>
    </source>
</evidence>
<protein>
    <recommendedName>
        <fullName evidence="2 5">Proline dehydrogenase</fullName>
        <ecNumber evidence="2 5">1.5.5.2</ecNumber>
    </recommendedName>
</protein>
<keyword evidence="5" id="KW-0274">FAD</keyword>
<dbReference type="GO" id="GO:0071949">
    <property type="term" value="F:FAD binding"/>
    <property type="evidence" value="ECO:0007669"/>
    <property type="project" value="TreeGrafter"/>
</dbReference>
<dbReference type="Gene3D" id="3.20.20.220">
    <property type="match status" value="1"/>
</dbReference>
<evidence type="ECO:0000256" key="2">
    <source>
        <dbReference type="ARBA" id="ARBA00012695"/>
    </source>
</evidence>
<dbReference type="InterPro" id="IPR015659">
    <property type="entry name" value="Proline_oxidase"/>
</dbReference>
<reference evidence="7" key="1">
    <citation type="submission" date="2019-10" db="EMBL/GenBank/DDBJ databases">
        <authorList>
            <person name="Zhang R."/>
            <person name="Pan Y."/>
            <person name="Wang J."/>
            <person name="Ma R."/>
            <person name="Yu S."/>
        </authorList>
    </citation>
    <scope>NUCLEOTIDE SEQUENCE</scope>
    <source>
        <strain evidence="7">LA-IB0</strain>
        <tissue evidence="7">Leaf</tissue>
    </source>
</reference>
<sequence length="480" mass="53519">MASRGSRHPAKLLHNLPYVARRLNYAVPSIAPGPQATFPGNPEPFVPNPITPPEPEPALNLYDSKELFSSVPTGKLIKSTITLHMAAFDPMVGLGIRVMDSKIMDNPFCKKVVLKTIKHTFYEHFCGGEDLVEADRTVRKLWDAGIRAMLDYGLEHANDNGSCDENLKEFIQTIESTKSLPTSPVSFVVVKITAICPPKLLRRVSDLLRWEYKDNSFHLPWKLKTLPIFATSTPIYHTPKRPDPLTLDEERDLELAYSRLDKICKKSLETNMPLLIDAEDTSIQPAIDYFTYSAAIKYRRDKDPLVFNTIQAYLKDAKDRLVIAKKAADEMGVPMGFKLVRGAYMSSERRLATSLGVTSPIHDSIQNTHACFNDCAGFMLDEIAKGSGSVVLATHNLESGKLAAAKAIDLGIKKDSQNLQFAQLYGMAEALSFGLRNAGFREGIVEEINNLTSLKLRLRIYLEKHFILVVILCSDLGFSC</sequence>
<accession>A0AAV6WAA5</accession>
<keyword evidence="4 5" id="KW-0642">Proline metabolism</keyword>
<comment type="catalytic activity">
    <reaction evidence="5">
        <text>L-proline + a quinone = (S)-1-pyrroline-5-carboxylate + a quinol + H(+)</text>
        <dbReference type="Rhea" id="RHEA:23784"/>
        <dbReference type="ChEBI" id="CHEBI:15378"/>
        <dbReference type="ChEBI" id="CHEBI:17388"/>
        <dbReference type="ChEBI" id="CHEBI:24646"/>
        <dbReference type="ChEBI" id="CHEBI:60039"/>
        <dbReference type="ChEBI" id="CHEBI:132124"/>
        <dbReference type="EC" id="1.5.5.2"/>
    </reaction>
</comment>
<gene>
    <name evidence="7" type="ORF">BUALT_Bualt16G0026800</name>
</gene>
<dbReference type="GO" id="GO:0005739">
    <property type="term" value="C:mitochondrion"/>
    <property type="evidence" value="ECO:0007669"/>
    <property type="project" value="TreeGrafter"/>
</dbReference>
<evidence type="ECO:0000256" key="3">
    <source>
        <dbReference type="ARBA" id="ARBA00023002"/>
    </source>
</evidence>
<evidence type="ECO:0000256" key="5">
    <source>
        <dbReference type="RuleBase" id="RU364054"/>
    </source>
</evidence>
<dbReference type="PANTHER" id="PTHR13914:SF0">
    <property type="entry name" value="PROLINE DEHYDROGENASE 1, MITOCHONDRIAL"/>
    <property type="match status" value="1"/>
</dbReference>
<name>A0AAV6WAA5_9LAMI</name>
<dbReference type="SUPFAM" id="SSF51730">
    <property type="entry name" value="FAD-linked oxidoreductase"/>
    <property type="match status" value="1"/>
</dbReference>
<dbReference type="AlphaFoldDB" id="A0AAV6WAA5"/>
<comment type="cofactor">
    <cofactor evidence="5">
        <name>FAD</name>
        <dbReference type="ChEBI" id="CHEBI:57692"/>
    </cofactor>
</comment>
<evidence type="ECO:0000256" key="4">
    <source>
        <dbReference type="ARBA" id="ARBA00023062"/>
    </source>
</evidence>
<evidence type="ECO:0000256" key="1">
    <source>
        <dbReference type="ARBA" id="ARBA00005869"/>
    </source>
</evidence>
<dbReference type="InterPro" id="IPR029041">
    <property type="entry name" value="FAD-linked_oxidoreductase-like"/>
</dbReference>